<keyword evidence="4" id="KW-1185">Reference proteome</keyword>
<evidence type="ECO:0000313" key="3">
    <source>
        <dbReference type="EMBL" id="MCX2939499.1"/>
    </source>
</evidence>
<dbReference type="RefSeq" id="WP_265999303.1">
    <property type="nucleotide sequence ID" value="NZ_JAPJDN010000024.1"/>
</dbReference>
<organism evidence="3 4">
    <name type="scientific">Mycobacterium pinniadriaticum</name>
    <dbReference type="NCBI Taxonomy" id="2994102"/>
    <lineage>
        <taxon>Bacteria</taxon>
        <taxon>Bacillati</taxon>
        <taxon>Actinomycetota</taxon>
        <taxon>Actinomycetes</taxon>
        <taxon>Mycobacteriales</taxon>
        <taxon>Mycobacteriaceae</taxon>
        <taxon>Mycobacterium</taxon>
    </lineage>
</organism>
<dbReference type="Proteomes" id="UP001300745">
    <property type="component" value="Unassembled WGS sequence"/>
</dbReference>
<protein>
    <submittedName>
        <fullName evidence="3">Class I SAM-dependent methyltransferase</fullName>
    </submittedName>
</protein>
<dbReference type="PANTHER" id="PTHR43861">
    <property type="entry name" value="TRANS-ACONITATE 2-METHYLTRANSFERASE-RELATED"/>
    <property type="match status" value="1"/>
</dbReference>
<proteinExistence type="predicted"/>
<sequence length="153" mass="16753">MSSRRQPIRAEDAQVIDYNQGDTAKQYKKTKTLPVRTRIEAYSFLKHIGDVQDKKVLDVACGAGDYTRILRRAGADPMVGFDVSEKMIALAREEDAREPLGIEYSVADARVAVAQQDFDLAVAAFLLVYARARDELATMCHGRAAASSQAAGS</sequence>
<dbReference type="GO" id="GO:0008168">
    <property type="term" value="F:methyltransferase activity"/>
    <property type="evidence" value="ECO:0007669"/>
    <property type="project" value="UniProtKB-KW"/>
</dbReference>
<dbReference type="GO" id="GO:0032259">
    <property type="term" value="P:methylation"/>
    <property type="evidence" value="ECO:0007669"/>
    <property type="project" value="UniProtKB-KW"/>
</dbReference>
<dbReference type="CDD" id="cd02440">
    <property type="entry name" value="AdoMet_MTases"/>
    <property type="match status" value="1"/>
</dbReference>
<evidence type="ECO:0000313" key="4">
    <source>
        <dbReference type="Proteomes" id="UP001300745"/>
    </source>
</evidence>
<dbReference type="InterPro" id="IPR041698">
    <property type="entry name" value="Methyltransf_25"/>
</dbReference>
<dbReference type="EMBL" id="JAPJDO010000024">
    <property type="protein sequence ID" value="MCX2939499.1"/>
    <property type="molecule type" value="Genomic_DNA"/>
</dbReference>
<dbReference type="Pfam" id="PF13649">
    <property type="entry name" value="Methyltransf_25"/>
    <property type="match status" value="1"/>
</dbReference>
<keyword evidence="3" id="KW-0489">Methyltransferase</keyword>
<dbReference type="SUPFAM" id="SSF53335">
    <property type="entry name" value="S-adenosyl-L-methionine-dependent methyltransferases"/>
    <property type="match status" value="1"/>
</dbReference>
<dbReference type="Gene3D" id="3.40.50.150">
    <property type="entry name" value="Vaccinia Virus protein VP39"/>
    <property type="match status" value="1"/>
</dbReference>
<name>A0ABT3SIY7_9MYCO</name>
<gene>
    <name evidence="3" type="ORF">ORI27_22640</name>
</gene>
<keyword evidence="1" id="KW-0808">Transferase</keyword>
<evidence type="ECO:0000259" key="2">
    <source>
        <dbReference type="Pfam" id="PF13649"/>
    </source>
</evidence>
<accession>A0ABT3SIY7</accession>
<feature type="domain" description="Methyltransferase" evidence="2">
    <location>
        <begin position="56"/>
        <end position="134"/>
    </location>
</feature>
<dbReference type="InterPro" id="IPR029063">
    <property type="entry name" value="SAM-dependent_MTases_sf"/>
</dbReference>
<evidence type="ECO:0000256" key="1">
    <source>
        <dbReference type="ARBA" id="ARBA00022679"/>
    </source>
</evidence>
<comment type="caution">
    <text evidence="3">The sequence shown here is derived from an EMBL/GenBank/DDBJ whole genome shotgun (WGS) entry which is preliminary data.</text>
</comment>
<reference evidence="3 4" key="1">
    <citation type="submission" date="2022-11" db="EMBL/GenBank/DDBJ databases">
        <title>Mycobacterium sp. nov.</title>
        <authorList>
            <person name="Papic B."/>
            <person name="Spicic S."/>
            <person name="Duvnjak S."/>
        </authorList>
    </citation>
    <scope>NUCLEOTIDE SEQUENCE [LARGE SCALE GENOMIC DNA]</scope>
    <source>
        <strain evidence="3 4">CVI_P4</strain>
    </source>
</reference>